<evidence type="ECO:0000313" key="6">
    <source>
        <dbReference type="Proteomes" id="UP001597119"/>
    </source>
</evidence>
<keyword evidence="6" id="KW-1185">Reference proteome</keyword>
<dbReference type="NCBIfam" id="NF041396">
    <property type="entry name" value="TranRegLrp_Halo"/>
    <property type="match status" value="1"/>
</dbReference>
<keyword evidence="3" id="KW-0804">Transcription</keyword>
<evidence type="ECO:0000256" key="1">
    <source>
        <dbReference type="ARBA" id="ARBA00023015"/>
    </source>
</evidence>
<evidence type="ECO:0000313" key="5">
    <source>
        <dbReference type="EMBL" id="MFD1586114.1"/>
    </source>
</evidence>
<keyword evidence="1" id="KW-0805">Transcription regulation</keyword>
<dbReference type="PROSITE" id="PS50956">
    <property type="entry name" value="HTH_ASNC_2"/>
    <property type="match status" value="1"/>
</dbReference>
<feature type="domain" description="HTH asnC-type" evidence="4">
    <location>
        <begin position="3"/>
        <end position="64"/>
    </location>
</feature>
<accession>A0ABD6C9D8</accession>
<dbReference type="Gene3D" id="3.30.70.920">
    <property type="match status" value="1"/>
</dbReference>
<dbReference type="InterPro" id="IPR019888">
    <property type="entry name" value="Tscrpt_reg_AsnC-like"/>
</dbReference>
<dbReference type="InterPro" id="IPR036388">
    <property type="entry name" value="WH-like_DNA-bd_sf"/>
</dbReference>
<evidence type="ECO:0000256" key="2">
    <source>
        <dbReference type="ARBA" id="ARBA00023125"/>
    </source>
</evidence>
<dbReference type="EMBL" id="JBHUDJ010000002">
    <property type="protein sequence ID" value="MFD1586114.1"/>
    <property type="molecule type" value="Genomic_DNA"/>
</dbReference>
<dbReference type="Proteomes" id="UP001597119">
    <property type="component" value="Unassembled WGS sequence"/>
</dbReference>
<sequence>MTVDDTDRRIVNALLKDGRASSRDIAAEAGVAATTVTKRLSALEDRGIVDSYHPAVDYDALGYDVTAVFRLGVKGSGLAPVVDRLRDHDQMVGVYEVTGSHDVIAIGKFDSTDELNTEIKDLLTNPKITATNTNVVLETVREYEQFPLDLENGEA</sequence>
<dbReference type="PRINTS" id="PR00033">
    <property type="entry name" value="HTHASNC"/>
</dbReference>
<dbReference type="InterPro" id="IPR053535">
    <property type="entry name" value="HTH_trans_regulator_Lrp"/>
</dbReference>
<comment type="caution">
    <text evidence="5">The sequence shown here is derived from an EMBL/GenBank/DDBJ whole genome shotgun (WGS) entry which is preliminary data.</text>
</comment>
<dbReference type="InterPro" id="IPR036390">
    <property type="entry name" value="WH_DNA-bd_sf"/>
</dbReference>
<evidence type="ECO:0000259" key="4">
    <source>
        <dbReference type="PROSITE" id="PS50956"/>
    </source>
</evidence>
<name>A0ABD6C9D8_9EURY</name>
<dbReference type="RefSeq" id="WP_247376527.1">
    <property type="nucleotide sequence ID" value="NZ_JALLGV010000002.1"/>
</dbReference>
<dbReference type="SMART" id="SM00344">
    <property type="entry name" value="HTH_ASNC"/>
    <property type="match status" value="1"/>
</dbReference>
<evidence type="ECO:0000256" key="3">
    <source>
        <dbReference type="ARBA" id="ARBA00023163"/>
    </source>
</evidence>
<organism evidence="5 6">
    <name type="scientific">Halorientalis brevis</name>
    <dbReference type="NCBI Taxonomy" id="1126241"/>
    <lineage>
        <taxon>Archaea</taxon>
        <taxon>Methanobacteriati</taxon>
        <taxon>Methanobacteriota</taxon>
        <taxon>Stenosarchaea group</taxon>
        <taxon>Halobacteria</taxon>
        <taxon>Halobacteriales</taxon>
        <taxon>Haloarculaceae</taxon>
        <taxon>Halorientalis</taxon>
    </lineage>
</organism>
<dbReference type="GO" id="GO:0003677">
    <property type="term" value="F:DNA binding"/>
    <property type="evidence" value="ECO:0007669"/>
    <property type="project" value="UniProtKB-KW"/>
</dbReference>
<dbReference type="Gene3D" id="1.10.10.10">
    <property type="entry name" value="Winged helix-like DNA-binding domain superfamily/Winged helix DNA-binding domain"/>
    <property type="match status" value="1"/>
</dbReference>
<dbReference type="AlphaFoldDB" id="A0ABD6C9D8"/>
<dbReference type="SUPFAM" id="SSF46785">
    <property type="entry name" value="Winged helix' DNA-binding domain"/>
    <property type="match status" value="1"/>
</dbReference>
<dbReference type="PANTHER" id="PTHR30154:SF34">
    <property type="entry name" value="TRANSCRIPTIONAL REGULATOR AZLB"/>
    <property type="match status" value="1"/>
</dbReference>
<gene>
    <name evidence="5" type="primary">lrp</name>
    <name evidence="5" type="ORF">ACFR9U_03905</name>
</gene>
<dbReference type="InterPro" id="IPR000485">
    <property type="entry name" value="AsnC-type_HTH_dom"/>
</dbReference>
<dbReference type="PANTHER" id="PTHR30154">
    <property type="entry name" value="LEUCINE-RESPONSIVE REGULATORY PROTEIN"/>
    <property type="match status" value="1"/>
</dbReference>
<proteinExistence type="predicted"/>
<dbReference type="InterPro" id="IPR019887">
    <property type="entry name" value="Tscrpt_reg_AsnC/Lrp_C"/>
</dbReference>
<dbReference type="InterPro" id="IPR011991">
    <property type="entry name" value="ArsR-like_HTH"/>
</dbReference>
<dbReference type="Pfam" id="PF13412">
    <property type="entry name" value="HTH_24"/>
    <property type="match status" value="1"/>
</dbReference>
<keyword evidence="2" id="KW-0238">DNA-binding</keyword>
<dbReference type="Pfam" id="PF01037">
    <property type="entry name" value="AsnC_trans_reg"/>
    <property type="match status" value="1"/>
</dbReference>
<dbReference type="CDD" id="cd00090">
    <property type="entry name" value="HTH_ARSR"/>
    <property type="match status" value="1"/>
</dbReference>
<dbReference type="InterPro" id="IPR011008">
    <property type="entry name" value="Dimeric_a/b-barrel"/>
</dbReference>
<dbReference type="SUPFAM" id="SSF54909">
    <property type="entry name" value="Dimeric alpha+beta barrel"/>
    <property type="match status" value="1"/>
</dbReference>
<reference evidence="5 6" key="1">
    <citation type="journal article" date="2019" name="Int. J. Syst. Evol. Microbiol.">
        <title>The Global Catalogue of Microorganisms (GCM) 10K type strain sequencing project: providing services to taxonomists for standard genome sequencing and annotation.</title>
        <authorList>
            <consortium name="The Broad Institute Genomics Platform"/>
            <consortium name="The Broad Institute Genome Sequencing Center for Infectious Disease"/>
            <person name="Wu L."/>
            <person name="Ma J."/>
        </authorList>
    </citation>
    <scope>NUCLEOTIDE SEQUENCE [LARGE SCALE GENOMIC DNA]</scope>
    <source>
        <strain evidence="5 6">CGMCC 1.12125</strain>
    </source>
</reference>
<protein>
    <submittedName>
        <fullName evidence="5">HTH-type transcriptional regulator Lrp</fullName>
    </submittedName>
</protein>